<proteinExistence type="predicted"/>
<accession>A0A9P0ZIE2</accession>
<dbReference type="PANTHER" id="PTHR47481:SF31">
    <property type="entry name" value="OS01G0873500 PROTEIN"/>
    <property type="match status" value="1"/>
</dbReference>
<evidence type="ECO:0000259" key="1">
    <source>
        <dbReference type="Pfam" id="PF22936"/>
    </source>
</evidence>
<dbReference type="PANTHER" id="PTHR47481">
    <property type="match status" value="1"/>
</dbReference>
<dbReference type="Pfam" id="PF14223">
    <property type="entry name" value="Retrotran_gag_2"/>
    <property type="match status" value="1"/>
</dbReference>
<gene>
    <name evidence="2" type="ORF">CEURO_LOCUS15342</name>
</gene>
<feature type="domain" description="Retrovirus-related Pol polyprotein from transposon TNT 1-94-like beta-barrel" evidence="1">
    <location>
        <begin position="367"/>
        <end position="442"/>
    </location>
</feature>
<dbReference type="Proteomes" id="UP001152484">
    <property type="component" value="Unassembled WGS sequence"/>
</dbReference>
<keyword evidence="3" id="KW-1185">Reference proteome</keyword>
<dbReference type="Pfam" id="PF22936">
    <property type="entry name" value="Pol_BBD"/>
    <property type="match status" value="1"/>
</dbReference>
<sequence length="538" mass="60728">MSLSSTFQSRPISVVLDGSNYVLWNHHMTIHVKSLGLFGYISGLVKAPVKGTNGEDKDFANAMNDWDMQNAKIIGFINGSTITEIHNQLIGYSTAKEVWDFIARRFTASGLAHQYQLWSSFQRKRQLADQSISSYVAEMKVIQDQLNMGTPHIFDDTADKFRAYFSQLHLITLLMGLIDKFESVRASLLHRQPLPIYDDSIAELLSEETRLQSHIVQSADVVLHVDTERQNHGKHSDNWSSGRTATECTFCHSKNHLLLNCPVRHCRVCRQKNPRHYASDCPQNFRGGNSQRRFTSRPLVGTVISDTTRQEPPSSNATRSTTNINLIEPTTNINLIELVRRNQELMEHLMSGSLSTNGLSSSSGNMWLFYTGCCNHMSPRSDVFLSNTSSQIFPSVCTADGTCLPVSFCGTVSTSNFFLPNTLHVPGLSINLISISQLCDSGLTIIFSTSGCLVQDLKTKDILGVGRKTSRMFEKEHDKIRELSQHLAAEKKRSATYKRHLEMLFEHIEEHNQSLSKRTQDFLANVREVESRDQQNHR</sequence>
<organism evidence="2 3">
    <name type="scientific">Cuscuta europaea</name>
    <name type="common">European dodder</name>
    <dbReference type="NCBI Taxonomy" id="41803"/>
    <lineage>
        <taxon>Eukaryota</taxon>
        <taxon>Viridiplantae</taxon>
        <taxon>Streptophyta</taxon>
        <taxon>Embryophyta</taxon>
        <taxon>Tracheophyta</taxon>
        <taxon>Spermatophyta</taxon>
        <taxon>Magnoliopsida</taxon>
        <taxon>eudicotyledons</taxon>
        <taxon>Gunneridae</taxon>
        <taxon>Pentapetalae</taxon>
        <taxon>asterids</taxon>
        <taxon>lamiids</taxon>
        <taxon>Solanales</taxon>
        <taxon>Convolvulaceae</taxon>
        <taxon>Cuscuteae</taxon>
        <taxon>Cuscuta</taxon>
        <taxon>Cuscuta subgen. Cuscuta</taxon>
    </lineage>
</organism>
<evidence type="ECO:0000313" key="3">
    <source>
        <dbReference type="Proteomes" id="UP001152484"/>
    </source>
</evidence>
<evidence type="ECO:0000313" key="2">
    <source>
        <dbReference type="EMBL" id="CAH9101371.1"/>
    </source>
</evidence>
<protein>
    <recommendedName>
        <fullName evidence="1">Retrovirus-related Pol polyprotein from transposon TNT 1-94-like beta-barrel domain-containing protein</fullName>
    </recommendedName>
</protein>
<dbReference type="EMBL" id="CAMAPE010000038">
    <property type="protein sequence ID" value="CAH9101371.1"/>
    <property type="molecule type" value="Genomic_DNA"/>
</dbReference>
<dbReference type="AlphaFoldDB" id="A0A9P0ZIE2"/>
<dbReference type="InterPro" id="IPR054722">
    <property type="entry name" value="PolX-like_BBD"/>
</dbReference>
<comment type="caution">
    <text evidence="2">The sequence shown here is derived from an EMBL/GenBank/DDBJ whole genome shotgun (WGS) entry which is preliminary data.</text>
</comment>
<reference evidence="2" key="1">
    <citation type="submission" date="2022-07" db="EMBL/GenBank/DDBJ databases">
        <authorList>
            <person name="Macas J."/>
            <person name="Novak P."/>
            <person name="Neumann P."/>
        </authorList>
    </citation>
    <scope>NUCLEOTIDE SEQUENCE</scope>
</reference>
<name>A0A9P0ZIE2_CUSEU</name>
<dbReference type="OrthoDB" id="1706811at2759"/>